<reference evidence="13" key="1">
    <citation type="submission" date="2018-06" db="EMBL/GenBank/DDBJ databases">
        <authorList>
            <person name="Zhirakovskaya E."/>
        </authorList>
    </citation>
    <scope>NUCLEOTIDE SEQUENCE</scope>
</reference>
<keyword evidence="7 13" id="KW-0418">Kinase</keyword>
<keyword evidence="9" id="KW-0460">Magnesium</keyword>
<accession>A0A3B0XES5</accession>
<feature type="domain" description="RIO kinase" evidence="12">
    <location>
        <begin position="10"/>
        <end position="248"/>
    </location>
</feature>
<comment type="similarity">
    <text evidence="1">Belongs to the protein kinase superfamily. RIO-type Ser/Thr kinase family.</text>
</comment>
<dbReference type="InterPro" id="IPR018934">
    <property type="entry name" value="RIO_dom"/>
</dbReference>
<dbReference type="SMART" id="SM00090">
    <property type="entry name" value="RIO"/>
    <property type="match status" value="1"/>
</dbReference>
<evidence type="ECO:0000256" key="5">
    <source>
        <dbReference type="ARBA" id="ARBA00022723"/>
    </source>
</evidence>
<keyword evidence="4" id="KW-0808">Transferase</keyword>
<evidence type="ECO:0000256" key="8">
    <source>
        <dbReference type="ARBA" id="ARBA00022840"/>
    </source>
</evidence>
<protein>
    <recommendedName>
        <fullName evidence="2">non-specific serine/threonine protein kinase</fullName>
        <ecNumber evidence="2">2.7.11.1</ecNumber>
    </recommendedName>
</protein>
<evidence type="ECO:0000256" key="10">
    <source>
        <dbReference type="ARBA" id="ARBA00047899"/>
    </source>
</evidence>
<keyword evidence="3 13" id="KW-0723">Serine/threonine-protein kinase</keyword>
<dbReference type="InterPro" id="IPR000687">
    <property type="entry name" value="RIO_kinase"/>
</dbReference>
<dbReference type="PROSITE" id="PS01245">
    <property type="entry name" value="RIO1"/>
    <property type="match status" value="1"/>
</dbReference>
<evidence type="ECO:0000256" key="9">
    <source>
        <dbReference type="ARBA" id="ARBA00022842"/>
    </source>
</evidence>
<dbReference type="InterPro" id="IPR011009">
    <property type="entry name" value="Kinase-like_dom_sf"/>
</dbReference>
<dbReference type="InterPro" id="IPR018935">
    <property type="entry name" value="RIO_kinase_CS"/>
</dbReference>
<evidence type="ECO:0000256" key="4">
    <source>
        <dbReference type="ARBA" id="ARBA00022679"/>
    </source>
</evidence>
<dbReference type="EMBL" id="UOFH01000123">
    <property type="protein sequence ID" value="VAW60089.1"/>
    <property type="molecule type" value="Genomic_DNA"/>
</dbReference>
<evidence type="ECO:0000256" key="2">
    <source>
        <dbReference type="ARBA" id="ARBA00012513"/>
    </source>
</evidence>
<dbReference type="Pfam" id="PF01163">
    <property type="entry name" value="RIO1"/>
    <property type="match status" value="1"/>
</dbReference>
<keyword evidence="8" id="KW-0067">ATP-binding</keyword>
<dbReference type="InterPro" id="IPR051272">
    <property type="entry name" value="RIO-type_Ser/Thr_kinase"/>
</dbReference>
<organism evidence="13">
    <name type="scientific">hydrothermal vent metagenome</name>
    <dbReference type="NCBI Taxonomy" id="652676"/>
    <lineage>
        <taxon>unclassified sequences</taxon>
        <taxon>metagenomes</taxon>
        <taxon>ecological metagenomes</taxon>
    </lineage>
</organism>
<keyword evidence="6" id="KW-0547">Nucleotide-binding</keyword>
<gene>
    <name evidence="13" type="ORF">MNBD_GAMMA08-248</name>
</gene>
<evidence type="ECO:0000256" key="7">
    <source>
        <dbReference type="ARBA" id="ARBA00022777"/>
    </source>
</evidence>
<keyword evidence="5" id="KW-0479">Metal-binding</keyword>
<evidence type="ECO:0000259" key="12">
    <source>
        <dbReference type="SMART" id="SM00090"/>
    </source>
</evidence>
<name>A0A3B0XES5_9ZZZZ</name>
<dbReference type="Gene3D" id="3.30.200.20">
    <property type="entry name" value="Phosphorylase Kinase, domain 1"/>
    <property type="match status" value="1"/>
</dbReference>
<evidence type="ECO:0000256" key="3">
    <source>
        <dbReference type="ARBA" id="ARBA00022527"/>
    </source>
</evidence>
<dbReference type="GO" id="GO:0004674">
    <property type="term" value="F:protein serine/threonine kinase activity"/>
    <property type="evidence" value="ECO:0007669"/>
    <property type="project" value="UniProtKB-KW"/>
</dbReference>
<dbReference type="Gene3D" id="1.10.510.10">
    <property type="entry name" value="Transferase(Phosphotransferase) domain 1"/>
    <property type="match status" value="1"/>
</dbReference>
<sequence length="298" mass="33690">MRIPSCPQPGYKYAMKTPKRLQPLLEDGLIDEVVRQLMSGKEATVYIVRCGSEIRCAKVYKEINKRSFKKASQYQEGRKVRNSRRARAMEKGSKYGRNEQEQSWQTAEVDALYRLRNAGVRVPQPYGCVDGVLLMDLVTDEQGDVAPRLSDVTMPREIALEDHATLMRYVVLMLCAGIVHGDLSEFNVLVDDAGPVIIDLPQAVDAAGNNHAQKMLERDVNKITDYYAQFASELITSRYAKEIWSLYENGDLYPDTELTGKFETTEHSADVDTVLSEIKAAWEEEQARIARMNDDISA</sequence>
<comment type="catalytic activity">
    <reaction evidence="10">
        <text>L-threonyl-[protein] + ATP = O-phospho-L-threonyl-[protein] + ADP + H(+)</text>
        <dbReference type="Rhea" id="RHEA:46608"/>
        <dbReference type="Rhea" id="RHEA-COMP:11060"/>
        <dbReference type="Rhea" id="RHEA-COMP:11605"/>
        <dbReference type="ChEBI" id="CHEBI:15378"/>
        <dbReference type="ChEBI" id="CHEBI:30013"/>
        <dbReference type="ChEBI" id="CHEBI:30616"/>
        <dbReference type="ChEBI" id="CHEBI:61977"/>
        <dbReference type="ChEBI" id="CHEBI:456216"/>
        <dbReference type="EC" id="2.7.11.1"/>
    </reaction>
</comment>
<comment type="catalytic activity">
    <reaction evidence="11">
        <text>L-seryl-[protein] + ATP = O-phospho-L-seryl-[protein] + ADP + H(+)</text>
        <dbReference type="Rhea" id="RHEA:17989"/>
        <dbReference type="Rhea" id="RHEA-COMP:9863"/>
        <dbReference type="Rhea" id="RHEA-COMP:11604"/>
        <dbReference type="ChEBI" id="CHEBI:15378"/>
        <dbReference type="ChEBI" id="CHEBI:29999"/>
        <dbReference type="ChEBI" id="CHEBI:30616"/>
        <dbReference type="ChEBI" id="CHEBI:83421"/>
        <dbReference type="ChEBI" id="CHEBI:456216"/>
        <dbReference type="EC" id="2.7.11.1"/>
    </reaction>
</comment>
<proteinExistence type="inferred from homology"/>
<evidence type="ECO:0000256" key="6">
    <source>
        <dbReference type="ARBA" id="ARBA00022741"/>
    </source>
</evidence>
<dbReference type="GO" id="GO:0005524">
    <property type="term" value="F:ATP binding"/>
    <property type="evidence" value="ECO:0007669"/>
    <property type="project" value="UniProtKB-KW"/>
</dbReference>
<dbReference type="SUPFAM" id="SSF56112">
    <property type="entry name" value="Protein kinase-like (PK-like)"/>
    <property type="match status" value="1"/>
</dbReference>
<dbReference type="InterPro" id="IPR048148">
    <property type="entry name" value="Prot_kin_PA4780"/>
</dbReference>
<evidence type="ECO:0000256" key="1">
    <source>
        <dbReference type="ARBA" id="ARBA00009196"/>
    </source>
</evidence>
<dbReference type="AlphaFoldDB" id="A0A3B0XES5"/>
<dbReference type="GO" id="GO:0046872">
    <property type="term" value="F:metal ion binding"/>
    <property type="evidence" value="ECO:0007669"/>
    <property type="project" value="UniProtKB-KW"/>
</dbReference>
<evidence type="ECO:0000313" key="13">
    <source>
        <dbReference type="EMBL" id="VAW60089.1"/>
    </source>
</evidence>
<dbReference type="NCBIfam" id="NF041645">
    <property type="entry name" value="prot_kin_PA4780"/>
    <property type="match status" value="1"/>
</dbReference>
<dbReference type="EC" id="2.7.11.1" evidence="2"/>
<evidence type="ECO:0000256" key="11">
    <source>
        <dbReference type="ARBA" id="ARBA00048679"/>
    </source>
</evidence>
<dbReference type="PANTHER" id="PTHR45723">
    <property type="entry name" value="SERINE/THREONINE-PROTEIN KINASE RIO1"/>
    <property type="match status" value="1"/>
</dbReference>